<dbReference type="InterPro" id="IPR015001">
    <property type="entry name" value="DUF1850"/>
</dbReference>
<accession>A0ABQ1PMT9</accession>
<dbReference type="RefSeq" id="WP_062439708.1">
    <property type="nucleotide sequence ID" value="NZ_BMCJ01000006.1"/>
</dbReference>
<name>A0ABQ1PMT9_9BACI</name>
<protein>
    <recommendedName>
        <fullName evidence="3">DUF1850 domain-containing protein</fullName>
    </recommendedName>
</protein>
<keyword evidence="2" id="KW-1185">Reference proteome</keyword>
<reference evidence="2" key="1">
    <citation type="journal article" date="2019" name="Int. J. Syst. Evol. Microbiol.">
        <title>The Global Catalogue of Microorganisms (GCM) 10K type strain sequencing project: providing services to taxonomists for standard genome sequencing and annotation.</title>
        <authorList>
            <consortium name="The Broad Institute Genomics Platform"/>
            <consortium name="The Broad Institute Genome Sequencing Center for Infectious Disease"/>
            <person name="Wu L."/>
            <person name="Ma J."/>
        </authorList>
    </citation>
    <scope>NUCLEOTIDE SEQUENCE [LARGE SCALE GENOMIC DNA]</scope>
    <source>
        <strain evidence="2">CCM 7282</strain>
    </source>
</reference>
<proteinExistence type="predicted"/>
<dbReference type="Proteomes" id="UP000619534">
    <property type="component" value="Unassembled WGS sequence"/>
</dbReference>
<sequence length="162" mass="18855">MKRIIILLAACIILLLPVMTFYTIPVLKVSGENELEKVLYLQKDKDFSIRWTHSVENEEWEEFFKVEEGQIVLDSTRFKTFGAGVPSDTGEDTFIKDGWVYMTDIHQPIGMELVTRTGKTTDHRVIRGDEVWQMRASQSYRFTVEEANLLHAIGYYIATRMR</sequence>
<evidence type="ECO:0008006" key="3">
    <source>
        <dbReference type="Google" id="ProtNLM"/>
    </source>
</evidence>
<organism evidence="1 2">
    <name type="scientific">Thalassobacillus devorans</name>
    <dbReference type="NCBI Taxonomy" id="279813"/>
    <lineage>
        <taxon>Bacteria</taxon>
        <taxon>Bacillati</taxon>
        <taxon>Bacillota</taxon>
        <taxon>Bacilli</taxon>
        <taxon>Bacillales</taxon>
        <taxon>Bacillaceae</taxon>
        <taxon>Thalassobacillus</taxon>
    </lineage>
</organism>
<dbReference type="Pfam" id="PF08905">
    <property type="entry name" value="DUF1850"/>
    <property type="match status" value="1"/>
</dbReference>
<evidence type="ECO:0000313" key="2">
    <source>
        <dbReference type="Proteomes" id="UP000619534"/>
    </source>
</evidence>
<evidence type="ECO:0000313" key="1">
    <source>
        <dbReference type="EMBL" id="GGC99762.1"/>
    </source>
</evidence>
<gene>
    <name evidence="1" type="ORF">GCM10007216_33110</name>
</gene>
<comment type="caution">
    <text evidence="1">The sequence shown here is derived from an EMBL/GenBank/DDBJ whole genome shotgun (WGS) entry which is preliminary data.</text>
</comment>
<dbReference type="EMBL" id="BMCJ01000006">
    <property type="protein sequence ID" value="GGC99762.1"/>
    <property type="molecule type" value="Genomic_DNA"/>
</dbReference>